<dbReference type="GO" id="GO:0071944">
    <property type="term" value="C:cell periphery"/>
    <property type="evidence" value="ECO:0007669"/>
    <property type="project" value="TreeGrafter"/>
</dbReference>
<dbReference type="InterPro" id="IPR036383">
    <property type="entry name" value="TSP1_rpt_sf"/>
</dbReference>
<evidence type="ECO:0000256" key="2">
    <source>
        <dbReference type="SAM" id="SignalP"/>
    </source>
</evidence>
<sequence length="730" mass="84677">MILLLNLFLFVTSNIIKQNIYFNPPIPKVNYENEIFGLDIGELYKIFNGNFSTCEFRVKKNIQKIPCNCFNFPTKNYHIFKVNKNLSLTKILSFEVDHQDIKIIVPSDGELLEDMEVKFESKLCTKQVFTLSLEHRDFYFIPSNISNIDDDSDQWITVDERTIQLHTGRSKKKFYCQFISLEGFYRIKLKSLDDMNNLIEIKSSIIPLSPVPNMYGLILNKPSINIRSDSIFPHCINFFTLSWERSLCPDLNLNFRVQVTAITDLRKTNDWIYVEELLLPPDKKTLDIECSLFDIIFEKYCFELVSTHRYTEKTQVWDKKCVKTEPLKRIDGGFGNWSEFSSCFLSTEGKCIQKRFRKCDNPKPFGGLDCQGSIMEIKNCEPSKCPYKLITSPLTAKSSDCSCGCNITNKNGSFFVGRGRYPFCEKMGKLEWILKSPEVTSIHKKFFDIKPLQKYYITIDKNFLNNENDVVQMFSDKNLIWESQQSIETEIVLYANTTIRFIFKSITNKTQISGVVINYILKDNYYVMENITYSTAYVICIKNYCSKTLFFGLCGFAIFITLFLPTTVCFFITKLLKKDKWKKIEEEKDRKIKYKDNADSIRSEMIKSNNTNSTHIPDIQNSTNGQKKFVTCRSIGIQLSSQNTPLCSRSTRFQLSENSSSRNTPRVARSSLSFASINEMEYDYYEPIVPGSFLYPQQFDMASDIDIDSIIRQEAKLLLTDPPVDAHTQI</sequence>
<dbReference type="WBParaSite" id="SRAE_2000407100.1">
    <property type="protein sequence ID" value="SRAE_2000407100.1"/>
    <property type="gene ID" value="WBGene00264299"/>
</dbReference>
<dbReference type="PANTHER" id="PTHR16311">
    <property type="entry name" value="THROMBOSPONDIN TYPE I DOMAIN-CONTAINING 1"/>
    <property type="match status" value="1"/>
</dbReference>
<dbReference type="EMBL" id="LN609529">
    <property type="protein sequence ID" value="CEF69422.1"/>
    <property type="molecule type" value="Genomic_DNA"/>
</dbReference>
<protein>
    <submittedName>
        <fullName evidence="3 5">Golden goal</fullName>
    </submittedName>
</protein>
<keyword evidence="1" id="KW-1133">Transmembrane helix</keyword>
<dbReference type="RefSeq" id="XP_024508622.1">
    <property type="nucleotide sequence ID" value="XM_024642897.1"/>
</dbReference>
<reference evidence="5" key="2">
    <citation type="submission" date="2020-12" db="UniProtKB">
        <authorList>
            <consortium name="WormBaseParasite"/>
        </authorList>
    </citation>
    <scope>IDENTIFICATION</scope>
</reference>
<dbReference type="GeneID" id="36381792"/>
<dbReference type="SUPFAM" id="SSF82895">
    <property type="entry name" value="TSP-1 type 1 repeat"/>
    <property type="match status" value="1"/>
</dbReference>
<dbReference type="PANTHER" id="PTHR16311:SF3">
    <property type="entry name" value="THROMBOSPONDIN TYPE-1 DOMAIN-CONTAINING PROTEIN 1"/>
    <property type="match status" value="1"/>
</dbReference>
<dbReference type="InterPro" id="IPR000884">
    <property type="entry name" value="TSP1_rpt"/>
</dbReference>
<dbReference type="Proteomes" id="UP000035682">
    <property type="component" value="Unplaced"/>
</dbReference>
<reference evidence="3 4" key="1">
    <citation type="submission" date="2014-09" db="EMBL/GenBank/DDBJ databases">
        <authorList>
            <person name="Martin A.A."/>
        </authorList>
    </citation>
    <scope>NUCLEOTIDE SEQUENCE</scope>
    <source>
        <strain evidence="4">ED321</strain>
        <strain evidence="3">ED321 Heterogonic</strain>
    </source>
</reference>
<keyword evidence="1" id="KW-0472">Membrane</keyword>
<evidence type="ECO:0000313" key="6">
    <source>
        <dbReference type="WormBase" id="SRAE_2000407100"/>
    </source>
</evidence>
<evidence type="ECO:0000313" key="5">
    <source>
        <dbReference type="WBParaSite" id="SRAE_2000407100.1"/>
    </source>
</evidence>
<dbReference type="OrthoDB" id="5855429at2759"/>
<evidence type="ECO:0000256" key="1">
    <source>
        <dbReference type="SAM" id="Phobius"/>
    </source>
</evidence>
<proteinExistence type="predicted"/>
<organism evidence="3">
    <name type="scientific">Strongyloides ratti</name>
    <name type="common">Parasitic roundworm</name>
    <dbReference type="NCBI Taxonomy" id="34506"/>
    <lineage>
        <taxon>Eukaryota</taxon>
        <taxon>Metazoa</taxon>
        <taxon>Ecdysozoa</taxon>
        <taxon>Nematoda</taxon>
        <taxon>Chromadorea</taxon>
        <taxon>Rhabditida</taxon>
        <taxon>Tylenchina</taxon>
        <taxon>Panagrolaimomorpha</taxon>
        <taxon>Strongyloidoidea</taxon>
        <taxon>Strongyloididae</taxon>
        <taxon>Strongyloides</taxon>
    </lineage>
</organism>
<keyword evidence="2" id="KW-0732">Signal</keyword>
<dbReference type="PROSITE" id="PS50092">
    <property type="entry name" value="TSP1"/>
    <property type="match status" value="1"/>
</dbReference>
<name>A0A090LI52_STRRB</name>
<evidence type="ECO:0000313" key="3">
    <source>
        <dbReference type="EMBL" id="CEF69422.1"/>
    </source>
</evidence>
<dbReference type="CTD" id="36381792"/>
<feature type="chain" id="PRO_5015030762" evidence="2">
    <location>
        <begin position="18"/>
        <end position="730"/>
    </location>
</feature>
<dbReference type="InterPro" id="IPR038877">
    <property type="entry name" value="THSD1"/>
</dbReference>
<accession>A0A090LI52</accession>
<dbReference type="WormBase" id="SRAE_2000407100">
    <property type="protein sequence ID" value="SRP10207"/>
    <property type="gene ID" value="WBGene00264299"/>
</dbReference>
<dbReference type="SMART" id="SM00209">
    <property type="entry name" value="TSP1"/>
    <property type="match status" value="1"/>
</dbReference>
<dbReference type="AlphaFoldDB" id="A0A090LI52"/>
<feature type="transmembrane region" description="Helical" evidence="1">
    <location>
        <begin position="549"/>
        <end position="573"/>
    </location>
</feature>
<keyword evidence="4" id="KW-1185">Reference proteome</keyword>
<keyword evidence="1" id="KW-0812">Transmembrane</keyword>
<dbReference type="Gene3D" id="2.20.100.10">
    <property type="entry name" value="Thrombospondin type-1 (TSP1) repeat"/>
    <property type="match status" value="1"/>
</dbReference>
<evidence type="ECO:0000313" key="4">
    <source>
        <dbReference type="Proteomes" id="UP000035682"/>
    </source>
</evidence>
<dbReference type="OMA" id="ECDELEY"/>
<gene>
    <name evidence="3 5 6" type="ORF">SRAE_2000407100</name>
</gene>
<feature type="signal peptide" evidence="2">
    <location>
        <begin position="1"/>
        <end position="17"/>
    </location>
</feature>